<reference evidence="8 9" key="1">
    <citation type="submission" date="2022-06" db="EMBL/GenBank/DDBJ databases">
        <title>Endosaccharibacter gen. nov., sp. nov., endophytic bacteria isolated from sugarcane.</title>
        <authorList>
            <person name="Pitiwittayakul N."/>
            <person name="Yukphan P."/>
            <person name="Charoenyingcharoen P."/>
            <person name="Tanasupawat S."/>
        </authorList>
    </citation>
    <scope>NUCLEOTIDE SEQUENCE [LARGE SCALE GENOMIC DNA]</scope>
    <source>
        <strain evidence="8 9">KSS8</strain>
    </source>
</reference>
<keyword evidence="9" id="KW-1185">Reference proteome</keyword>
<dbReference type="RefSeq" id="WP_422865095.1">
    <property type="nucleotide sequence ID" value="NZ_JAMSKV010000014.1"/>
</dbReference>
<feature type="transmembrane region" description="Helical" evidence="7">
    <location>
        <begin position="53"/>
        <end position="71"/>
    </location>
</feature>
<feature type="transmembrane region" description="Helical" evidence="7">
    <location>
        <begin position="27"/>
        <end position="47"/>
    </location>
</feature>
<dbReference type="InterPro" id="IPR006726">
    <property type="entry name" value="PHBA_efflux_AaeB/fusaric-R"/>
</dbReference>
<organism evidence="8 9">
    <name type="scientific">Endosaccharibacter trunci</name>
    <dbReference type="NCBI Taxonomy" id="2812733"/>
    <lineage>
        <taxon>Bacteria</taxon>
        <taxon>Pseudomonadati</taxon>
        <taxon>Pseudomonadota</taxon>
        <taxon>Alphaproteobacteria</taxon>
        <taxon>Acetobacterales</taxon>
        <taxon>Acetobacteraceae</taxon>
        <taxon>Endosaccharibacter</taxon>
    </lineage>
</organism>
<feature type="transmembrane region" description="Helical" evidence="7">
    <location>
        <begin position="78"/>
        <end position="94"/>
    </location>
</feature>
<name>A0ABT1W9P0_9PROT</name>
<evidence type="ECO:0000256" key="5">
    <source>
        <dbReference type="ARBA" id="ARBA00022989"/>
    </source>
</evidence>
<accession>A0ABT1W9P0</accession>
<evidence type="ECO:0000313" key="8">
    <source>
        <dbReference type="EMBL" id="MCQ8279606.1"/>
    </source>
</evidence>
<sequence>MAATAIEATEGRRQSLMRSLEEMQPRVLYGLRMLASVALAMWVSFWLQLDNAYWAPLTAAIVCQPTIGASLRKGQFRVIGTCTGALAIVVLTALMPQARIGLIAGLAAWGMIAGFMATVLRNAAAYAASLAGYTAAIVFSDSINGSPNGVFLLAITRATEISIGVLSAGLVLSATDTGDARRRLAQRFIAILDGIAKGITETLRNGAPEMVAKRRELIGTLAALDPLMDEALGETADLRYRSGILKGGTKGLLRALSAWNEVSTHLTTPENWPDGHWPMPLLSEGERIDDTDWDDAAMARDRFREMARHLVARQADTISERLLLDRCAETLLGLARGANAVALLDDPSQASRDWSQTRLYVPDLFVALTNGLRVAFTMLLAATIWIEFAWPGGQSLMVFGAVITILFAPQADLAHKIVPEFGLGVVCAAVLAAIVSFAVLPGQQSYLALVLAIGAVMVPSAFMAAGSWHRFVFTAIDFIFLALIAPSNQQSYDLSSFLNGAQGIVAGVVVGLLGFRLFPPLSKEWKVQRLLALTLRDVRRFAAGRKRRAAEDWLGLLITRVGALPGGTDPADRARLVSGLNAGTQVLRLRNLQAGIAQPGQLESSLGLLAQGEVERCADGLRDLARVQPDDAAGLRAQVEITLLSDTLLRHAPYFADRRRPATAGAG</sequence>
<gene>
    <name evidence="8" type="ORF">NFI95_14270</name>
</gene>
<evidence type="ECO:0000256" key="4">
    <source>
        <dbReference type="ARBA" id="ARBA00022692"/>
    </source>
</evidence>
<feature type="transmembrane region" description="Helical" evidence="7">
    <location>
        <begin position="149"/>
        <end position="174"/>
    </location>
</feature>
<feature type="transmembrane region" description="Helical" evidence="7">
    <location>
        <begin position="446"/>
        <end position="464"/>
    </location>
</feature>
<protein>
    <submittedName>
        <fullName evidence="8">FUSC family protein</fullName>
    </submittedName>
</protein>
<feature type="transmembrane region" description="Helical" evidence="7">
    <location>
        <begin position="364"/>
        <end position="386"/>
    </location>
</feature>
<feature type="transmembrane region" description="Helical" evidence="7">
    <location>
        <begin position="124"/>
        <end position="143"/>
    </location>
</feature>
<dbReference type="Proteomes" id="UP001524587">
    <property type="component" value="Unassembled WGS sequence"/>
</dbReference>
<dbReference type="Pfam" id="PF04632">
    <property type="entry name" value="FUSC"/>
    <property type="match status" value="1"/>
</dbReference>
<evidence type="ECO:0000256" key="7">
    <source>
        <dbReference type="SAM" id="Phobius"/>
    </source>
</evidence>
<evidence type="ECO:0000313" key="9">
    <source>
        <dbReference type="Proteomes" id="UP001524587"/>
    </source>
</evidence>
<keyword evidence="2" id="KW-0813">Transport</keyword>
<keyword evidence="3" id="KW-1003">Cell membrane</keyword>
<keyword evidence="6 7" id="KW-0472">Membrane</keyword>
<feature type="transmembrane region" description="Helical" evidence="7">
    <location>
        <begin position="500"/>
        <end position="519"/>
    </location>
</feature>
<dbReference type="EMBL" id="JAMSKV010000014">
    <property type="protein sequence ID" value="MCQ8279606.1"/>
    <property type="molecule type" value="Genomic_DNA"/>
</dbReference>
<dbReference type="PANTHER" id="PTHR30509">
    <property type="entry name" value="P-HYDROXYBENZOIC ACID EFFLUX PUMP SUBUNIT-RELATED"/>
    <property type="match status" value="1"/>
</dbReference>
<comment type="caution">
    <text evidence="8">The sequence shown here is derived from an EMBL/GenBank/DDBJ whole genome shotgun (WGS) entry which is preliminary data.</text>
</comment>
<evidence type="ECO:0000256" key="1">
    <source>
        <dbReference type="ARBA" id="ARBA00004651"/>
    </source>
</evidence>
<keyword evidence="4 7" id="KW-0812">Transmembrane</keyword>
<feature type="transmembrane region" description="Helical" evidence="7">
    <location>
        <begin position="100"/>
        <end position="117"/>
    </location>
</feature>
<proteinExistence type="predicted"/>
<evidence type="ECO:0000256" key="2">
    <source>
        <dbReference type="ARBA" id="ARBA00022448"/>
    </source>
</evidence>
<feature type="transmembrane region" description="Helical" evidence="7">
    <location>
        <begin position="421"/>
        <end position="440"/>
    </location>
</feature>
<keyword evidence="5 7" id="KW-1133">Transmembrane helix</keyword>
<evidence type="ECO:0000256" key="6">
    <source>
        <dbReference type="ARBA" id="ARBA00023136"/>
    </source>
</evidence>
<evidence type="ECO:0000256" key="3">
    <source>
        <dbReference type="ARBA" id="ARBA00022475"/>
    </source>
</evidence>
<comment type="subcellular location">
    <subcellularLocation>
        <location evidence="1">Cell membrane</location>
        <topology evidence="1">Multi-pass membrane protein</topology>
    </subcellularLocation>
</comment>
<dbReference type="PANTHER" id="PTHR30509:SF9">
    <property type="entry name" value="MULTIDRUG RESISTANCE PROTEIN MDTO"/>
    <property type="match status" value="1"/>
</dbReference>